<feature type="transmembrane region" description="Helical" evidence="1">
    <location>
        <begin position="6"/>
        <end position="28"/>
    </location>
</feature>
<sequence>MFLLLFLIWLSFVKICLFMLEIYLYFLFSIRCMHLLRVLDWLTHNLLIQFMPKSHLTLTLILLYEHSFTPSMEQREIPFQTLLTLHQSSLKTLLKNNKSTTKNHTRFCF</sequence>
<evidence type="ECO:0008006" key="4">
    <source>
        <dbReference type="Google" id="ProtNLM"/>
    </source>
</evidence>
<dbReference type="EMBL" id="OX451739">
    <property type="protein sequence ID" value="CAI8611207.1"/>
    <property type="molecule type" value="Genomic_DNA"/>
</dbReference>
<keyword evidence="1" id="KW-1133">Transmembrane helix</keyword>
<keyword evidence="3" id="KW-1185">Reference proteome</keyword>
<keyword evidence="1" id="KW-0472">Membrane</keyword>
<evidence type="ECO:0000313" key="3">
    <source>
        <dbReference type="Proteomes" id="UP001157006"/>
    </source>
</evidence>
<keyword evidence="1" id="KW-0812">Transmembrane</keyword>
<reference evidence="2 3" key="1">
    <citation type="submission" date="2023-01" db="EMBL/GenBank/DDBJ databases">
        <authorList>
            <person name="Kreplak J."/>
        </authorList>
    </citation>
    <scope>NUCLEOTIDE SEQUENCE [LARGE SCALE GENOMIC DNA]</scope>
</reference>
<evidence type="ECO:0000256" key="1">
    <source>
        <dbReference type="SAM" id="Phobius"/>
    </source>
</evidence>
<dbReference type="AlphaFoldDB" id="A0AAV1ARV6"/>
<dbReference type="Proteomes" id="UP001157006">
    <property type="component" value="Chromosome 4"/>
</dbReference>
<evidence type="ECO:0000313" key="2">
    <source>
        <dbReference type="EMBL" id="CAI8611207.1"/>
    </source>
</evidence>
<proteinExistence type="predicted"/>
<accession>A0AAV1ARV6</accession>
<protein>
    <recommendedName>
        <fullName evidence="4">Secreted protein</fullName>
    </recommendedName>
</protein>
<gene>
    <name evidence="2" type="ORF">VFH_IV218600</name>
</gene>
<name>A0AAV1ARV6_VICFA</name>
<organism evidence="2 3">
    <name type="scientific">Vicia faba</name>
    <name type="common">Broad bean</name>
    <name type="synonym">Faba vulgaris</name>
    <dbReference type="NCBI Taxonomy" id="3906"/>
    <lineage>
        <taxon>Eukaryota</taxon>
        <taxon>Viridiplantae</taxon>
        <taxon>Streptophyta</taxon>
        <taxon>Embryophyta</taxon>
        <taxon>Tracheophyta</taxon>
        <taxon>Spermatophyta</taxon>
        <taxon>Magnoliopsida</taxon>
        <taxon>eudicotyledons</taxon>
        <taxon>Gunneridae</taxon>
        <taxon>Pentapetalae</taxon>
        <taxon>rosids</taxon>
        <taxon>fabids</taxon>
        <taxon>Fabales</taxon>
        <taxon>Fabaceae</taxon>
        <taxon>Papilionoideae</taxon>
        <taxon>50 kb inversion clade</taxon>
        <taxon>NPAAA clade</taxon>
        <taxon>Hologalegina</taxon>
        <taxon>IRL clade</taxon>
        <taxon>Fabeae</taxon>
        <taxon>Vicia</taxon>
    </lineage>
</organism>